<organism evidence="2">
    <name type="scientific">Setaria italica</name>
    <name type="common">Foxtail millet</name>
    <name type="synonym">Panicum italicum</name>
    <dbReference type="NCBI Taxonomy" id="4555"/>
    <lineage>
        <taxon>Eukaryota</taxon>
        <taxon>Viridiplantae</taxon>
        <taxon>Streptophyta</taxon>
        <taxon>Embryophyta</taxon>
        <taxon>Tracheophyta</taxon>
        <taxon>Spermatophyta</taxon>
        <taxon>Magnoliopsida</taxon>
        <taxon>Liliopsida</taxon>
        <taxon>Poales</taxon>
        <taxon>Poaceae</taxon>
        <taxon>PACMAD clade</taxon>
        <taxon>Panicoideae</taxon>
        <taxon>Panicodae</taxon>
        <taxon>Paniceae</taxon>
        <taxon>Cenchrinae</taxon>
        <taxon>Setaria</taxon>
    </lineage>
</organism>
<gene>
    <name evidence="2" type="ORF">SETIT_1G260000v2</name>
</gene>
<name>A0A368PPB9_SETIT</name>
<reference evidence="2" key="2">
    <citation type="submission" date="2015-07" db="EMBL/GenBank/DDBJ databases">
        <authorList>
            <person name="Noorani M."/>
        </authorList>
    </citation>
    <scope>NUCLEOTIDE SEQUENCE</scope>
    <source>
        <strain evidence="2">Yugu1</strain>
    </source>
</reference>
<evidence type="ECO:0000256" key="1">
    <source>
        <dbReference type="SAM" id="MobiDB-lite"/>
    </source>
</evidence>
<protein>
    <submittedName>
        <fullName evidence="2">Uncharacterized protein</fullName>
    </submittedName>
</protein>
<proteinExistence type="predicted"/>
<feature type="compositionally biased region" description="Low complexity" evidence="1">
    <location>
        <begin position="1"/>
        <end position="17"/>
    </location>
</feature>
<reference evidence="2" key="1">
    <citation type="journal article" date="2012" name="Nat. Biotechnol.">
        <title>Reference genome sequence of the model plant Setaria.</title>
        <authorList>
            <person name="Bennetzen J.L."/>
            <person name="Schmutz J."/>
            <person name="Wang H."/>
            <person name="Percifield R."/>
            <person name="Hawkins J."/>
            <person name="Pontaroli A.C."/>
            <person name="Estep M."/>
            <person name="Feng L."/>
            <person name="Vaughn J.N."/>
            <person name="Grimwood J."/>
            <person name="Jenkins J."/>
            <person name="Barry K."/>
            <person name="Lindquist E."/>
            <person name="Hellsten U."/>
            <person name="Deshpande S."/>
            <person name="Wang X."/>
            <person name="Wu X."/>
            <person name="Mitros T."/>
            <person name="Triplett J."/>
            <person name="Yang X."/>
            <person name="Ye C.Y."/>
            <person name="Mauro-Herrera M."/>
            <person name="Wang L."/>
            <person name="Li P."/>
            <person name="Sharma M."/>
            <person name="Sharma R."/>
            <person name="Ronald P.C."/>
            <person name="Panaud O."/>
            <person name="Kellogg E.A."/>
            <person name="Brutnell T.P."/>
            <person name="Doust A.N."/>
            <person name="Tuskan G.A."/>
            <person name="Rokhsar D."/>
            <person name="Devos K.M."/>
        </authorList>
    </citation>
    <scope>NUCLEOTIDE SEQUENCE [LARGE SCALE GENOMIC DNA]</scope>
    <source>
        <strain evidence="2">Yugu1</strain>
    </source>
</reference>
<feature type="region of interest" description="Disordered" evidence="1">
    <location>
        <begin position="1"/>
        <end position="22"/>
    </location>
</feature>
<dbReference type="AlphaFoldDB" id="A0A368PPB9"/>
<dbReference type="EMBL" id="CM003528">
    <property type="protein sequence ID" value="RCV07627.1"/>
    <property type="molecule type" value="Genomic_DNA"/>
</dbReference>
<accession>A0A368PPB9</accession>
<sequence>MTLCGSSARWRYPSSSSTATTAGRWVPDCRLRRTETEDRNSGPIEAGCGAHKRRATAARIGGNGLTVGTSIGLEEEEAYWAEFWFI</sequence>
<evidence type="ECO:0000313" key="2">
    <source>
        <dbReference type="EMBL" id="RCV07627.1"/>
    </source>
</evidence>